<name>A0AAN6P2K3_9PEZI</name>
<comment type="caution">
    <text evidence="3">The sequence shown here is derived from an EMBL/GenBank/DDBJ whole genome shotgun (WGS) entry which is preliminary data.</text>
</comment>
<feature type="compositionally biased region" description="Basic and acidic residues" evidence="1">
    <location>
        <begin position="60"/>
        <end position="81"/>
    </location>
</feature>
<dbReference type="Pfam" id="PF11976">
    <property type="entry name" value="Rad60-SLD"/>
    <property type="match status" value="1"/>
</dbReference>
<gene>
    <name evidence="3" type="ORF">QBC32DRAFT_330372</name>
</gene>
<feature type="region of interest" description="Disordered" evidence="1">
    <location>
        <begin position="438"/>
        <end position="466"/>
    </location>
</feature>
<dbReference type="InterPro" id="IPR022617">
    <property type="entry name" value="Rad60/SUMO-like_dom"/>
</dbReference>
<reference evidence="3" key="2">
    <citation type="submission" date="2023-06" db="EMBL/GenBank/DDBJ databases">
        <authorList>
            <consortium name="Lawrence Berkeley National Laboratory"/>
            <person name="Mondo S.J."/>
            <person name="Hensen N."/>
            <person name="Bonometti L."/>
            <person name="Westerberg I."/>
            <person name="Brannstrom I.O."/>
            <person name="Guillou S."/>
            <person name="Cros-Aarteil S."/>
            <person name="Calhoun S."/>
            <person name="Haridas S."/>
            <person name="Kuo A."/>
            <person name="Pangilinan J."/>
            <person name="Riley R."/>
            <person name="Labutti K."/>
            <person name="Andreopoulos B."/>
            <person name="Lipzen A."/>
            <person name="Chen C."/>
            <person name="Yanf M."/>
            <person name="Daum C."/>
            <person name="Ng V."/>
            <person name="Clum A."/>
            <person name="Steindorff A."/>
            <person name="Ohm R."/>
            <person name="Martin F."/>
            <person name="Silar P."/>
            <person name="Natvig D."/>
            <person name="Lalanne C."/>
            <person name="Gautier V."/>
            <person name="Ament-Velasquez S.L."/>
            <person name="Kruys A."/>
            <person name="Hutchinson M.I."/>
            <person name="Powell A.J."/>
            <person name="Barry K."/>
            <person name="Miller A.N."/>
            <person name="Grigoriev I.V."/>
            <person name="Debuchy R."/>
            <person name="Gladieux P."/>
            <person name="Thoren M.H."/>
            <person name="Johannesson H."/>
        </authorList>
    </citation>
    <scope>NUCLEOTIDE SEQUENCE</scope>
    <source>
        <strain evidence="3">CBS 626.80</strain>
    </source>
</reference>
<dbReference type="Gene3D" id="3.10.20.90">
    <property type="entry name" value="Phosphatidylinositol 3-kinase Catalytic Subunit, Chain A, domain 1"/>
    <property type="match status" value="1"/>
</dbReference>
<evidence type="ECO:0000256" key="1">
    <source>
        <dbReference type="SAM" id="MobiDB-lite"/>
    </source>
</evidence>
<feature type="compositionally biased region" description="Acidic residues" evidence="1">
    <location>
        <begin position="440"/>
        <end position="450"/>
    </location>
</feature>
<organism evidence="3 4">
    <name type="scientific">Pseudoneurospora amorphoporcata</name>
    <dbReference type="NCBI Taxonomy" id="241081"/>
    <lineage>
        <taxon>Eukaryota</taxon>
        <taxon>Fungi</taxon>
        <taxon>Dikarya</taxon>
        <taxon>Ascomycota</taxon>
        <taxon>Pezizomycotina</taxon>
        <taxon>Sordariomycetes</taxon>
        <taxon>Sordariomycetidae</taxon>
        <taxon>Sordariales</taxon>
        <taxon>Sordariaceae</taxon>
        <taxon>Pseudoneurospora</taxon>
    </lineage>
</organism>
<sequence length="555" mass="61559">MDTATDVPKKRRALPFKRTFARAPVNEPPPSHAPENNSDDDDPLAFFRRSKDVFPMALEDLKRASSEEKVTPSESPKSEHVNKKRRVSSNTQVDGEIPIEASSSSISVPSKISASRVVSDDDDDLIMDVKGKGKEIVRPDKARVPTPRKPLSTTPRKLGTLSKKRFAFSDDEDDHGKDDLYSPHPKRRNPDRFSPEPTTLGRSTRATNRGSSPSEGFETSFNLHGASSTSKRKPFRSAALDSDSDKDSDLEVSEVRPKKRSSSVLSSSPPPPAADEDTTTIADKIDDDDDFAKWVTKAASLEANQPDWTIDVLVTSRMPHTKPLGVRRRMKQSLKLVLDTWILHQKNNDLEIPDHIQDKLFLTFKGNRIYSNSTIASLGVKVDANGVLQLPPGAMTSREAMDGYTIQGRNPGLVLEVWHEEFYEDELAKEKKRRERELGLIDDDDDDAEDQQSGTGGASCTNGLSRGGSEAAAAEVKKTKIRVVLKAKDLQPLKIAVYEDTPVAAIVQAFRKQRDIGPEKAVVIQFDGEGLREDMLVGGMDIERDETNQFEVYIK</sequence>
<evidence type="ECO:0000313" key="3">
    <source>
        <dbReference type="EMBL" id="KAK3956574.1"/>
    </source>
</evidence>
<accession>A0AAN6P2K3</accession>
<proteinExistence type="predicted"/>
<feature type="compositionally biased region" description="Polar residues" evidence="1">
    <location>
        <begin position="196"/>
        <end position="229"/>
    </location>
</feature>
<protein>
    <submittedName>
        <fullName evidence="3">Ubiquitin-2 like Rad60 SUMO-like-domain-containing protein</fullName>
    </submittedName>
</protein>
<reference evidence="3" key="1">
    <citation type="journal article" date="2023" name="Mol. Phylogenet. Evol.">
        <title>Genome-scale phylogeny and comparative genomics of the fungal order Sordariales.</title>
        <authorList>
            <person name="Hensen N."/>
            <person name="Bonometti L."/>
            <person name="Westerberg I."/>
            <person name="Brannstrom I.O."/>
            <person name="Guillou S."/>
            <person name="Cros-Aarteil S."/>
            <person name="Calhoun S."/>
            <person name="Haridas S."/>
            <person name="Kuo A."/>
            <person name="Mondo S."/>
            <person name="Pangilinan J."/>
            <person name="Riley R."/>
            <person name="LaButti K."/>
            <person name="Andreopoulos B."/>
            <person name="Lipzen A."/>
            <person name="Chen C."/>
            <person name="Yan M."/>
            <person name="Daum C."/>
            <person name="Ng V."/>
            <person name="Clum A."/>
            <person name="Steindorff A."/>
            <person name="Ohm R.A."/>
            <person name="Martin F."/>
            <person name="Silar P."/>
            <person name="Natvig D.O."/>
            <person name="Lalanne C."/>
            <person name="Gautier V."/>
            <person name="Ament-Velasquez S.L."/>
            <person name="Kruys A."/>
            <person name="Hutchinson M.I."/>
            <person name="Powell A.J."/>
            <person name="Barry K."/>
            <person name="Miller A.N."/>
            <person name="Grigoriev I.V."/>
            <person name="Debuchy R."/>
            <person name="Gladieux P."/>
            <person name="Hiltunen Thoren M."/>
            <person name="Johannesson H."/>
        </authorList>
    </citation>
    <scope>NUCLEOTIDE SEQUENCE</scope>
    <source>
        <strain evidence="3">CBS 626.80</strain>
    </source>
</reference>
<feature type="domain" description="Rad60/SUMO-like" evidence="2">
    <location>
        <begin position="481"/>
        <end position="554"/>
    </location>
</feature>
<feature type="region of interest" description="Disordered" evidence="1">
    <location>
        <begin position="1"/>
        <end position="46"/>
    </location>
</feature>
<evidence type="ECO:0000259" key="2">
    <source>
        <dbReference type="Pfam" id="PF11976"/>
    </source>
</evidence>
<dbReference type="AlphaFoldDB" id="A0AAN6P2K3"/>
<keyword evidence="4" id="KW-1185">Reference proteome</keyword>
<feature type="compositionally biased region" description="Basic and acidic residues" evidence="1">
    <location>
        <begin position="127"/>
        <end position="143"/>
    </location>
</feature>
<feature type="region of interest" description="Disordered" evidence="1">
    <location>
        <begin position="60"/>
        <end position="278"/>
    </location>
</feature>
<feature type="compositionally biased region" description="Basic and acidic residues" evidence="1">
    <location>
        <begin position="243"/>
        <end position="256"/>
    </location>
</feature>
<dbReference type="Proteomes" id="UP001303222">
    <property type="component" value="Unassembled WGS sequence"/>
</dbReference>
<evidence type="ECO:0000313" key="4">
    <source>
        <dbReference type="Proteomes" id="UP001303222"/>
    </source>
</evidence>
<feature type="compositionally biased region" description="Low complexity" evidence="1">
    <location>
        <begin position="96"/>
        <end position="115"/>
    </location>
</feature>
<dbReference type="EMBL" id="MU859064">
    <property type="protein sequence ID" value="KAK3956574.1"/>
    <property type="molecule type" value="Genomic_DNA"/>
</dbReference>